<dbReference type="Proteomes" id="UP001597601">
    <property type="component" value="Unassembled WGS sequence"/>
</dbReference>
<evidence type="ECO:0000313" key="3">
    <source>
        <dbReference type="EMBL" id="MFD2866538.1"/>
    </source>
</evidence>
<organism evidence="3 4">
    <name type="scientific">Mucilaginibacter antarcticus</name>
    <dbReference type="NCBI Taxonomy" id="1855725"/>
    <lineage>
        <taxon>Bacteria</taxon>
        <taxon>Pseudomonadati</taxon>
        <taxon>Bacteroidota</taxon>
        <taxon>Sphingobacteriia</taxon>
        <taxon>Sphingobacteriales</taxon>
        <taxon>Sphingobacteriaceae</taxon>
        <taxon>Mucilaginibacter</taxon>
    </lineage>
</organism>
<protein>
    <submittedName>
        <fullName evidence="3">LPS assembly protein LptD</fullName>
    </submittedName>
</protein>
<dbReference type="PANTHER" id="PTHR30189">
    <property type="entry name" value="LPS-ASSEMBLY PROTEIN"/>
    <property type="match status" value="1"/>
</dbReference>
<sequence length="928" mass="104525">MVNIKATAYKRIFSVNRHIADTIIQLDSNRKLPKSPKDKKSAVNTSKDAPRINNLDLRRSTVLKDTIRDTTKRPIKILNDTNRVRSTVIDTTKSGSDLDTEIKDIADSVFNDLKTGMSYRIGNARVSYGDFELDAEYIRIDRKKKLIYASGRRDPRTGRYIGRPISKQGKDEPIVSDSLLFNYETKRGHIWNISTQQDGNFISKGQAKKLNEDEVALANVIFSACDKPTRGEDPDYGIVITRGIAEPKRIISGPAYLMIEGIPLPIGVPFGFFPKTNSRTSGVLLPTFGEDATLGFFLRDFGYYIGLSDYADLTNMGTYYSNGSYEVSSALDYMKRYKYSGGLKLSYGSHNYALPGDPPSRDFHIDWRHQQNPSASPGSTFSASVNAGTSSYYQNNPASNNYNLQTLTQNSLASSIAYSRTWAGTPFNLTTSLSHSQDLVRKTVSLTLPDINFSMTSINPFDKKDRVDEQKWYQKITMAYTMQASNSIRSVPESQLFKSETFTKRLQNGIQHNVPIGVNFNLFDYFQFSGSMNYTDRWYFQSVRQRFARADSLVTDTVPGFTRVGNYSLNASLSTRLYGLLNFKNSKLMAIRHVITPNIGFSYTPDYSGLNRPYNRLIVSNATVPYPVIYQRYSIYQSSLYGGPSGGKQAGISFSVDNNLEAKLRPKSTDTVQQNRKINLIQSLSFSTFYNFAADSFNLSPISASGHLGLFKDKINVSFSGIFDPYVNRVYDSITNGQVIPYRRTINRYTWQEGKLPKLVSFSFAVSGSLNPAVFHPSPNANAAANGLTLATANPQQRQNLAMLNSDPAAYMDFNIPWNLVLNYNFSYSNQYISSQRANTIMLSGDLSLTKAWKIQFNTNYDFAVGQLSSATSFAIYRDLHCWDLSIQWLPFGYYKSYNVTLRVKSQILQALKLSKRSDYTNNVNFNQ</sequence>
<proteinExistence type="predicted"/>
<evidence type="ECO:0000259" key="2">
    <source>
        <dbReference type="Pfam" id="PF19838"/>
    </source>
</evidence>
<dbReference type="Pfam" id="PF19838">
    <property type="entry name" value="LptD_2"/>
    <property type="match status" value="1"/>
</dbReference>
<dbReference type="PANTHER" id="PTHR30189:SF1">
    <property type="entry name" value="LPS-ASSEMBLY PROTEIN LPTD"/>
    <property type="match status" value="1"/>
</dbReference>
<comment type="caution">
    <text evidence="3">The sequence shown here is derived from an EMBL/GenBank/DDBJ whole genome shotgun (WGS) entry which is preliminary data.</text>
</comment>
<feature type="domain" description="LPS-assembly protein LptD central" evidence="2">
    <location>
        <begin position="250"/>
        <end position="726"/>
    </location>
</feature>
<gene>
    <name evidence="3" type="ORF">ACFSYC_17715</name>
</gene>
<keyword evidence="4" id="KW-1185">Reference proteome</keyword>
<dbReference type="RefSeq" id="WP_377130178.1">
    <property type="nucleotide sequence ID" value="NZ_JBHUON010000028.1"/>
</dbReference>
<feature type="region of interest" description="Disordered" evidence="1">
    <location>
        <begin position="30"/>
        <end position="50"/>
    </location>
</feature>
<accession>A0ABW5XUB4</accession>
<dbReference type="InterPro" id="IPR045659">
    <property type="entry name" value="LptD_2"/>
</dbReference>
<dbReference type="EMBL" id="JBHUON010000028">
    <property type="protein sequence ID" value="MFD2866538.1"/>
    <property type="molecule type" value="Genomic_DNA"/>
</dbReference>
<reference evidence="4" key="1">
    <citation type="journal article" date="2019" name="Int. J. Syst. Evol. Microbiol.">
        <title>The Global Catalogue of Microorganisms (GCM) 10K type strain sequencing project: providing services to taxonomists for standard genome sequencing and annotation.</title>
        <authorList>
            <consortium name="The Broad Institute Genomics Platform"/>
            <consortium name="The Broad Institute Genome Sequencing Center for Infectious Disease"/>
            <person name="Wu L."/>
            <person name="Ma J."/>
        </authorList>
    </citation>
    <scope>NUCLEOTIDE SEQUENCE [LARGE SCALE GENOMIC DNA]</scope>
    <source>
        <strain evidence="4">KCTC 52232</strain>
    </source>
</reference>
<evidence type="ECO:0000256" key="1">
    <source>
        <dbReference type="SAM" id="MobiDB-lite"/>
    </source>
</evidence>
<dbReference type="InterPro" id="IPR050218">
    <property type="entry name" value="LptD"/>
</dbReference>
<evidence type="ECO:0000313" key="4">
    <source>
        <dbReference type="Proteomes" id="UP001597601"/>
    </source>
</evidence>
<name>A0ABW5XUB4_9SPHI</name>